<dbReference type="Pfam" id="PF00582">
    <property type="entry name" value="Usp"/>
    <property type="match status" value="2"/>
</dbReference>
<dbReference type="PANTHER" id="PTHR46268">
    <property type="entry name" value="STRESS RESPONSE PROTEIN NHAX"/>
    <property type="match status" value="1"/>
</dbReference>
<feature type="domain" description="UspA" evidence="2">
    <location>
        <begin position="194"/>
        <end position="275"/>
    </location>
</feature>
<dbReference type="PRINTS" id="PR01438">
    <property type="entry name" value="UNVRSLSTRESS"/>
</dbReference>
<organism evidence="3 4">
    <name type="scientific">Christiangramia sabulilitoris</name>
    <dbReference type="NCBI Taxonomy" id="2583991"/>
    <lineage>
        <taxon>Bacteria</taxon>
        <taxon>Pseudomonadati</taxon>
        <taxon>Bacteroidota</taxon>
        <taxon>Flavobacteriia</taxon>
        <taxon>Flavobacteriales</taxon>
        <taxon>Flavobacteriaceae</taxon>
        <taxon>Christiangramia</taxon>
    </lineage>
</organism>
<dbReference type="AlphaFoldDB" id="A0A550I7M3"/>
<comment type="similarity">
    <text evidence="1">Belongs to the universal stress protein A family.</text>
</comment>
<dbReference type="Proteomes" id="UP000315131">
    <property type="component" value="Unassembled WGS sequence"/>
</dbReference>
<dbReference type="PANTHER" id="PTHR46268:SF6">
    <property type="entry name" value="UNIVERSAL STRESS PROTEIN UP12"/>
    <property type="match status" value="1"/>
</dbReference>
<gene>
    <name evidence="3" type="ORF">FGM01_03525</name>
</gene>
<name>A0A550I7M3_9FLAO</name>
<dbReference type="CDD" id="cd00293">
    <property type="entry name" value="USP-like"/>
    <property type="match status" value="1"/>
</dbReference>
<sequence>MKNILLPTDFSDNSVNAIKYALQLFEKTECTFYFLHTFTPAAYNSGKALKNFTSVELVRAEREAAAEKMRTMIGNIGNEFSNPRHSYEWTVDFNLLISKIKSMVKEKQIDMILMGTQGATGALEVFLGTHTMYTIKKVDLPVLAVPSGYKFKKPEQILFATDYKIVRTTDLEMIKFFTELHQAKLHVMNVYTSDKLEEEQKKNRELILEFFKDQKIVFHLTEAKDVPDAVEKFQKAYQIDLVFMVHKKRSFFENILFKPVVSDLVYHTNIPFLVSPVKA</sequence>
<dbReference type="EMBL" id="VHSF01000001">
    <property type="protein sequence ID" value="TRO66973.1"/>
    <property type="molecule type" value="Genomic_DNA"/>
</dbReference>
<evidence type="ECO:0000259" key="2">
    <source>
        <dbReference type="Pfam" id="PF00582"/>
    </source>
</evidence>
<dbReference type="SUPFAM" id="SSF52402">
    <property type="entry name" value="Adenine nucleotide alpha hydrolases-like"/>
    <property type="match status" value="2"/>
</dbReference>
<dbReference type="InterPro" id="IPR006015">
    <property type="entry name" value="Universal_stress_UspA"/>
</dbReference>
<dbReference type="InterPro" id="IPR006016">
    <property type="entry name" value="UspA"/>
</dbReference>
<dbReference type="OrthoDB" id="9788959at2"/>
<protein>
    <submittedName>
        <fullName evidence="3">Universal stress protein</fullName>
    </submittedName>
</protein>
<comment type="caution">
    <text evidence="3">The sequence shown here is derived from an EMBL/GenBank/DDBJ whole genome shotgun (WGS) entry which is preliminary data.</text>
</comment>
<reference evidence="3 4" key="1">
    <citation type="submission" date="2019-06" db="EMBL/GenBank/DDBJ databases">
        <title>Gramella sabulilitoris sp. nov., isolated from a marine sand.</title>
        <authorList>
            <person name="Yoon J.-H."/>
        </authorList>
    </citation>
    <scope>NUCLEOTIDE SEQUENCE [LARGE SCALE GENOMIC DNA]</scope>
    <source>
        <strain evidence="3 4">HSMS-1</strain>
    </source>
</reference>
<feature type="domain" description="UspA" evidence="2">
    <location>
        <begin position="1"/>
        <end position="146"/>
    </location>
</feature>
<dbReference type="Gene3D" id="3.40.50.12370">
    <property type="match status" value="1"/>
</dbReference>
<evidence type="ECO:0000256" key="1">
    <source>
        <dbReference type="ARBA" id="ARBA00008791"/>
    </source>
</evidence>
<accession>A0A550I7M3</accession>
<keyword evidence="4" id="KW-1185">Reference proteome</keyword>
<evidence type="ECO:0000313" key="3">
    <source>
        <dbReference type="EMBL" id="TRO66973.1"/>
    </source>
</evidence>
<dbReference type="RefSeq" id="WP_143409752.1">
    <property type="nucleotide sequence ID" value="NZ_VHSF01000001.1"/>
</dbReference>
<evidence type="ECO:0000313" key="4">
    <source>
        <dbReference type="Proteomes" id="UP000315131"/>
    </source>
</evidence>
<proteinExistence type="inferred from homology"/>